<comment type="caution">
    <text evidence="2">The sequence shown here is derived from an EMBL/GenBank/DDBJ whole genome shotgun (WGS) entry which is preliminary data.</text>
</comment>
<proteinExistence type="predicted"/>
<dbReference type="InterPro" id="IPR013216">
    <property type="entry name" value="Methyltransf_11"/>
</dbReference>
<protein>
    <submittedName>
        <fullName evidence="2">Ubiquinone/menaquinone biosynthesis C-methylase UbiE</fullName>
    </submittedName>
</protein>
<evidence type="ECO:0000259" key="1">
    <source>
        <dbReference type="Pfam" id="PF08241"/>
    </source>
</evidence>
<dbReference type="AlphaFoldDB" id="A0A846RSU9"/>
<dbReference type="PANTHER" id="PTHR42912">
    <property type="entry name" value="METHYLTRANSFERASE"/>
    <property type="match status" value="1"/>
</dbReference>
<dbReference type="Pfam" id="PF08241">
    <property type="entry name" value="Methyltransf_11"/>
    <property type="match status" value="1"/>
</dbReference>
<reference evidence="2 3" key="1">
    <citation type="submission" date="2020-03" db="EMBL/GenBank/DDBJ databases">
        <title>Sequencing the genomes of 1000 actinobacteria strains.</title>
        <authorList>
            <person name="Klenk H.-P."/>
        </authorList>
    </citation>
    <scope>NUCLEOTIDE SEQUENCE [LARGE SCALE GENOMIC DNA]</scope>
    <source>
        <strain evidence="2 3">DSM 16403</strain>
    </source>
</reference>
<keyword evidence="3" id="KW-1185">Reference proteome</keyword>
<keyword evidence="2" id="KW-0489">Methyltransferase</keyword>
<dbReference type="Gene3D" id="3.40.50.150">
    <property type="entry name" value="Vaccinia Virus protein VP39"/>
    <property type="match status" value="1"/>
</dbReference>
<dbReference type="InterPro" id="IPR050508">
    <property type="entry name" value="Methyltransf_Superfamily"/>
</dbReference>
<keyword evidence="2" id="KW-0830">Ubiquinone</keyword>
<dbReference type="Proteomes" id="UP000547458">
    <property type="component" value="Unassembled WGS sequence"/>
</dbReference>
<name>A0A846RSU9_9MICC</name>
<dbReference type="GO" id="GO:0008757">
    <property type="term" value="F:S-adenosylmethionine-dependent methyltransferase activity"/>
    <property type="evidence" value="ECO:0007669"/>
    <property type="project" value="InterPro"/>
</dbReference>
<feature type="domain" description="Methyltransferase type 11" evidence="1">
    <location>
        <begin position="47"/>
        <end position="140"/>
    </location>
</feature>
<sequence>MLPDFSRAWNQGRNLDLYEKENQAIDHGGTLWRALQNAAPWDGKDLLDLGCGTGYWLPHYADARRLYGVEPDPELLEAAGNRTQSAEILHGSAEHIPLPDASVDVIHARFAYFFPSPTNNCSPGLQEALRVLRPGGVLVVIDNDQEIGEFADLLRAGNAAAHQGPGEFIRQWWKEQGATTQPVMSSWTFESAEDLQRVLNMEFPHGTAHPWIALHPQRVQLSYGYLLHTLVKNQEPL</sequence>
<dbReference type="GO" id="GO:0032259">
    <property type="term" value="P:methylation"/>
    <property type="evidence" value="ECO:0007669"/>
    <property type="project" value="UniProtKB-KW"/>
</dbReference>
<organism evidence="2 3">
    <name type="scientific">Arthrobacter pigmenti</name>
    <dbReference type="NCBI Taxonomy" id="271432"/>
    <lineage>
        <taxon>Bacteria</taxon>
        <taxon>Bacillati</taxon>
        <taxon>Actinomycetota</taxon>
        <taxon>Actinomycetes</taxon>
        <taxon>Micrococcales</taxon>
        <taxon>Micrococcaceae</taxon>
        <taxon>Arthrobacter</taxon>
    </lineage>
</organism>
<evidence type="ECO:0000313" key="3">
    <source>
        <dbReference type="Proteomes" id="UP000547458"/>
    </source>
</evidence>
<dbReference type="EMBL" id="JAATJL010000001">
    <property type="protein sequence ID" value="NJC23257.1"/>
    <property type="molecule type" value="Genomic_DNA"/>
</dbReference>
<evidence type="ECO:0000313" key="2">
    <source>
        <dbReference type="EMBL" id="NJC23257.1"/>
    </source>
</evidence>
<dbReference type="SUPFAM" id="SSF53335">
    <property type="entry name" value="S-adenosyl-L-methionine-dependent methyltransferases"/>
    <property type="match status" value="1"/>
</dbReference>
<accession>A0A846RSU9</accession>
<dbReference type="RefSeq" id="WP_167994331.1">
    <property type="nucleotide sequence ID" value="NZ_JAATJL010000001.1"/>
</dbReference>
<dbReference type="CDD" id="cd02440">
    <property type="entry name" value="AdoMet_MTases"/>
    <property type="match status" value="1"/>
</dbReference>
<keyword evidence="2" id="KW-0808">Transferase</keyword>
<dbReference type="InterPro" id="IPR029063">
    <property type="entry name" value="SAM-dependent_MTases_sf"/>
</dbReference>
<gene>
    <name evidence="2" type="ORF">BJ994_002333</name>
</gene>